<feature type="non-terminal residue" evidence="2">
    <location>
        <position position="1"/>
    </location>
</feature>
<accession>A0A225VGV3</accession>
<gene>
    <name evidence="2" type="ORF">PHMEG_00023431</name>
</gene>
<dbReference type="PANTHER" id="PTHR33099">
    <property type="entry name" value="FE2OG DIOXYGENASE DOMAIN-CONTAINING PROTEIN"/>
    <property type="match status" value="1"/>
</dbReference>
<dbReference type="Gene3D" id="2.60.120.620">
    <property type="entry name" value="q2cbj1_9rhob like domain"/>
    <property type="match status" value="1"/>
</dbReference>
<dbReference type="Proteomes" id="UP000198211">
    <property type="component" value="Unassembled WGS sequence"/>
</dbReference>
<protein>
    <recommendedName>
        <fullName evidence="1">Fe2OG dioxygenase domain-containing protein</fullName>
    </recommendedName>
</protein>
<name>A0A225VGV3_9STRA</name>
<evidence type="ECO:0000313" key="3">
    <source>
        <dbReference type="Proteomes" id="UP000198211"/>
    </source>
</evidence>
<dbReference type="PANTHER" id="PTHR33099:SF7">
    <property type="entry name" value="MYND-TYPE DOMAIN-CONTAINING PROTEIN"/>
    <property type="match status" value="1"/>
</dbReference>
<dbReference type="PROSITE" id="PS51471">
    <property type="entry name" value="FE2OG_OXY"/>
    <property type="match status" value="1"/>
</dbReference>
<evidence type="ECO:0000313" key="2">
    <source>
        <dbReference type="EMBL" id="OWZ04633.1"/>
    </source>
</evidence>
<organism evidence="2 3">
    <name type="scientific">Phytophthora megakarya</name>
    <dbReference type="NCBI Taxonomy" id="4795"/>
    <lineage>
        <taxon>Eukaryota</taxon>
        <taxon>Sar</taxon>
        <taxon>Stramenopiles</taxon>
        <taxon>Oomycota</taxon>
        <taxon>Peronosporomycetes</taxon>
        <taxon>Peronosporales</taxon>
        <taxon>Peronosporaceae</taxon>
        <taxon>Phytophthora</taxon>
    </lineage>
</organism>
<dbReference type="EMBL" id="NBNE01004857">
    <property type="protein sequence ID" value="OWZ04633.1"/>
    <property type="molecule type" value="Genomic_DNA"/>
</dbReference>
<proteinExistence type="predicted"/>
<reference evidence="3" key="1">
    <citation type="submission" date="2017-03" db="EMBL/GenBank/DDBJ databases">
        <title>Phytopthora megakarya and P. palmivora, two closely related causual agents of cacao black pod achieved similar genome size and gene model numbers by different mechanisms.</title>
        <authorList>
            <person name="Ali S."/>
            <person name="Shao J."/>
            <person name="Larry D.J."/>
            <person name="Kronmiller B."/>
            <person name="Shen D."/>
            <person name="Strem M.D."/>
            <person name="Melnick R.L."/>
            <person name="Guiltinan M.J."/>
            <person name="Tyler B.M."/>
            <person name="Meinhardt L.W."/>
            <person name="Bailey B.A."/>
        </authorList>
    </citation>
    <scope>NUCLEOTIDE SEQUENCE [LARGE SCALE GENOMIC DNA]</scope>
    <source>
        <strain evidence="3">zdho120</strain>
    </source>
</reference>
<feature type="domain" description="Fe2OG dioxygenase" evidence="1">
    <location>
        <begin position="101"/>
        <end position="202"/>
    </location>
</feature>
<comment type="caution">
    <text evidence="2">The sequence shown here is derived from an EMBL/GenBank/DDBJ whole genome shotgun (WGS) entry which is preliminary data.</text>
</comment>
<sequence>ESAGEYTFGGVADMLPVVPGLFVDGVGQIPVPLPDGFAEKLIAKSEKSPFGHNFDTKTDEKVRKSWQLQPNQVKLQNPSWQRGMDQLTQIVAERLGYKSVPMECVLYKVLLYGEGGHFAKHQDTEKEDGMVATLVIQLPSTHEGGDLIVYEGGEVKYRHDFGKADGTAAYLPHFAVHYADAEHSLEKVAKGFRLALVYSLCLPPQMCHLKHEYDTGLVKDLAGAICAMQPEEGYFTLLLSHEYTEKSIGDLGCNALKSIDRARFLALEEANKTVPDDKKLQFYIAQMKHHIAYYGDDGQEMGSWEESGRTDKITWFSTSGKRFGGKKSTMKMNFMNPGYETFHALWRKYGSSEEEGFTGNEGPSKNTTYSRYAIMVWPAAHAVENAFTFINEHAAVKALQNQKPIDAETLGKFMNTVIAKLDEKKRQSSKPKTASVEFSKTICELLVDVGDAVLVNSFITNIFCRLPDKTATAPWIVLIARSFDWNDISEALLAELGKLDDECCMTMVLRIADGLEAGIAQSNLMKVAAERAAKITEVVLCSSDVVGILWKLALHCGDKEIFDLVINMFKKADPSVTGPAIETLAEYIKEVDSSSGEFAALASVAANRTAWLKKEIQTLDVPFSWEMPDAQFPDNVQVQEFLRSSEESMSTKGIVNFETLQEARNYAAKWMREEQVKASFLMEASEEEDVTFVTITKTKGWFSECQKLLLKYKTELDTLNDRFICSPTKRTRIEH</sequence>
<dbReference type="AlphaFoldDB" id="A0A225VGV3"/>
<dbReference type="InterPro" id="IPR005123">
    <property type="entry name" value="Oxoglu/Fe-dep_dioxygenase_dom"/>
</dbReference>
<evidence type="ECO:0000259" key="1">
    <source>
        <dbReference type="PROSITE" id="PS51471"/>
    </source>
</evidence>
<keyword evidence="3" id="KW-1185">Reference proteome</keyword>
<dbReference type="OrthoDB" id="124619at2759"/>